<comment type="caution">
    <text evidence="1">The sequence shown here is derived from an EMBL/GenBank/DDBJ whole genome shotgun (WGS) entry which is preliminary data.</text>
</comment>
<organism evidence="1 2">
    <name type="scientific">Candidatus Magnetaquiglobus chichijimensis</name>
    <dbReference type="NCBI Taxonomy" id="3141448"/>
    <lineage>
        <taxon>Bacteria</taxon>
        <taxon>Pseudomonadati</taxon>
        <taxon>Pseudomonadota</taxon>
        <taxon>Magnetococcia</taxon>
        <taxon>Magnetococcales</taxon>
        <taxon>Candidatus Magnetaquicoccaceae</taxon>
        <taxon>Candidatus Magnetaquiglobus</taxon>
    </lineage>
</organism>
<protein>
    <recommendedName>
        <fullName evidence="3">DNA lyase</fullName>
    </recommendedName>
</protein>
<dbReference type="InterPro" id="IPR004260">
    <property type="entry name" value="Pyr-dimer_DNA_glycosylase"/>
</dbReference>
<reference evidence="1 2" key="1">
    <citation type="submission" date="2024-05" db="EMBL/GenBank/DDBJ databases">
        <authorList>
            <consortium name="Candidatus Magnetaquicoccaceae bacterium FCR-1 genome sequencing consortium"/>
            <person name="Shimoshige H."/>
            <person name="Shimamura S."/>
            <person name="Taoka A."/>
            <person name="Kobayashi H."/>
            <person name="Maekawa T."/>
        </authorList>
    </citation>
    <scope>NUCLEOTIDE SEQUENCE [LARGE SCALE GENOMIC DNA]</scope>
    <source>
        <strain evidence="1 2">FCR-1</strain>
    </source>
</reference>
<evidence type="ECO:0000313" key="1">
    <source>
        <dbReference type="EMBL" id="GAB0058120.1"/>
    </source>
</evidence>
<gene>
    <name evidence="1" type="ORF">SIID45300_02464</name>
</gene>
<evidence type="ECO:0000313" key="2">
    <source>
        <dbReference type="Proteomes" id="UP001628193"/>
    </source>
</evidence>
<reference evidence="1 2" key="2">
    <citation type="submission" date="2024-09" db="EMBL/GenBank/DDBJ databases">
        <title>Draft genome sequence of Candidatus Magnetaquicoccaceae bacterium FCR-1.</title>
        <authorList>
            <person name="Shimoshige H."/>
            <person name="Shimamura S."/>
            <person name="Taoka A."/>
            <person name="Kobayashi H."/>
            <person name="Maekawa T."/>
        </authorList>
    </citation>
    <scope>NUCLEOTIDE SEQUENCE [LARGE SCALE GENOMIC DNA]</scope>
    <source>
        <strain evidence="1 2">FCR-1</strain>
    </source>
</reference>
<proteinExistence type="predicted"/>
<sequence length="148" mass="17013">MRIWTLHPRHLDPQGVVALWRETLLAQKVLQGLTRGYTRHPQLWRFREQDEPVGAVSAYLWEVHREATRRGYRFDADRIAATPWSGRIEATTGQLLHEWRHLLGKTALRSPAHHATLLTLPRPEPHPLFTLVAGDVAVWERSVGSTLP</sequence>
<accession>A0ABQ0CB88</accession>
<dbReference type="EMBL" id="BAAFGK010000004">
    <property type="protein sequence ID" value="GAB0058120.1"/>
    <property type="molecule type" value="Genomic_DNA"/>
</dbReference>
<evidence type="ECO:0008006" key="3">
    <source>
        <dbReference type="Google" id="ProtNLM"/>
    </source>
</evidence>
<dbReference type="Proteomes" id="UP001628193">
    <property type="component" value="Unassembled WGS sequence"/>
</dbReference>
<keyword evidence="2" id="KW-1185">Reference proteome</keyword>
<name>A0ABQ0CB88_9PROT</name>
<dbReference type="Pfam" id="PF03013">
    <property type="entry name" value="Pyr_excise"/>
    <property type="match status" value="1"/>
</dbReference>